<dbReference type="EMBL" id="AK124030">
    <property type="protein sequence ID" value="BAC85756.1"/>
    <property type="molecule type" value="mRNA"/>
</dbReference>
<accession>Q6ZVV4</accession>
<dbReference type="AlphaFoldDB" id="Q6ZVV4"/>
<name>Q6ZVV4_HUMAN</name>
<protein>
    <submittedName>
        <fullName evidence="1">cDNA FLJ42036 fis, clone SPLEN2038345</fullName>
    </submittedName>
</protein>
<organism evidence="1">
    <name type="scientific">Homo sapiens</name>
    <name type="common">Human</name>
    <dbReference type="NCBI Taxonomy" id="9606"/>
    <lineage>
        <taxon>Eukaryota</taxon>
        <taxon>Metazoa</taxon>
        <taxon>Chordata</taxon>
        <taxon>Craniata</taxon>
        <taxon>Vertebrata</taxon>
        <taxon>Euteleostomi</taxon>
        <taxon>Mammalia</taxon>
        <taxon>Eutheria</taxon>
        <taxon>Euarchontoglires</taxon>
        <taxon>Primates</taxon>
        <taxon>Haplorrhini</taxon>
        <taxon>Catarrhini</taxon>
        <taxon>Hominidae</taxon>
        <taxon>Homo</taxon>
    </lineage>
</organism>
<sequence length="145" mass="16681">MAKEIKSNRQERGATGLVNSQTELVIGQWKVDCSTFPFLKVVCYKEPPLHVRAALDSLSFIHMSEGLCSRAMREEFATLRAVSWNPGAPFHVSLGAERVTHVWEWYVWQSMWAFGFLHWCAHILCPMIFNLDKEIDICFPHLGDK</sequence>
<evidence type="ECO:0000313" key="1">
    <source>
        <dbReference type="EMBL" id="BAC85756.1"/>
    </source>
</evidence>
<proteinExistence type="evidence at transcript level"/>
<reference evidence="1" key="1">
    <citation type="submission" date="2003-07" db="EMBL/GenBank/DDBJ databases">
        <title>NEDO human cDNA sequencing project.</title>
        <authorList>
            <person name="Ota T."/>
            <person name="Nakagawa S."/>
            <person name="Senoh A."/>
            <person name="Mizuguchi H."/>
            <person name="Inagaki H."/>
            <person name="Sugiyama T."/>
            <person name="Irie R."/>
            <person name="Otsuki T."/>
            <person name="Sato H."/>
            <person name="Wakamatsu A."/>
            <person name="Ishii S."/>
            <person name="Yamamoto J."/>
            <person name="Isono Y."/>
            <person name="Kawai-Hio Y."/>
            <person name="Saito K."/>
            <person name="Nishikawa T."/>
            <person name="Kimura K."/>
            <person name="Yamashita H."/>
            <person name="Matsuo K."/>
            <person name="Nakamura Y."/>
            <person name="Sekine M."/>
            <person name="Kikuchi H."/>
            <person name="Kanda K."/>
            <person name="Wagatsuma M."/>
            <person name="Murakawa K."/>
            <person name="Kanehori K."/>
            <person name="Takahashi-Fujii A."/>
            <person name="Oshima A."/>
            <person name="Sugiyama A."/>
            <person name="Kawakami B."/>
            <person name="Suzuki Y."/>
            <person name="Sugano S."/>
            <person name="Nagahari K."/>
            <person name="Masuho Y."/>
            <person name="Nagai K."/>
            <person name="Isogai T."/>
        </authorList>
    </citation>
    <scope>NUCLEOTIDE SEQUENCE</scope>
    <source>
        <tissue evidence="1">Spleen</tissue>
    </source>
</reference>